<evidence type="ECO:0000256" key="8">
    <source>
        <dbReference type="ARBA" id="ARBA00023242"/>
    </source>
</evidence>
<accession>A0A0A1SIP5</accession>
<keyword evidence="8" id="KW-0539">Nucleus</keyword>
<evidence type="ECO:0008006" key="12">
    <source>
        <dbReference type="Google" id="ProtNLM"/>
    </source>
</evidence>
<dbReference type="STRING" id="1531966.A0A0A1SIP5"/>
<keyword evidence="4" id="KW-0963">Cytoplasm</keyword>
<dbReference type="PANTHER" id="PTHR28246:SF1">
    <property type="entry name" value="G1-SPECIFIC TRANSCRIPTIONAL REPRESSOR WHI5-RELATED"/>
    <property type="match status" value="1"/>
</dbReference>
<evidence type="ECO:0000256" key="6">
    <source>
        <dbReference type="ARBA" id="ARBA00023015"/>
    </source>
</evidence>
<protein>
    <recommendedName>
        <fullName evidence="12">Cyclin-dependent kinase</fullName>
    </recommendedName>
</protein>
<keyword evidence="11" id="KW-1185">Reference proteome</keyword>
<feature type="compositionally biased region" description="Low complexity" evidence="9">
    <location>
        <begin position="186"/>
        <end position="198"/>
    </location>
</feature>
<dbReference type="InterPro" id="IPR039198">
    <property type="entry name" value="Srl3/Whi5"/>
</dbReference>
<name>A0A0A1SIP5_9HYPO</name>
<keyword evidence="7" id="KW-0804">Transcription</keyword>
<comment type="similarity">
    <text evidence="3">Belongs to the WHI5/NRM1 family.</text>
</comment>
<dbReference type="InterPro" id="IPR013734">
    <property type="entry name" value="TF_Nrm1/Whi5"/>
</dbReference>
<feature type="compositionally biased region" description="Low complexity" evidence="9">
    <location>
        <begin position="294"/>
        <end position="304"/>
    </location>
</feature>
<dbReference type="Proteomes" id="UP000039046">
    <property type="component" value="Unassembled WGS sequence"/>
</dbReference>
<dbReference type="PANTHER" id="PTHR28246">
    <property type="entry name" value="G1-SPECIFIC TRANSCRIPTIONAL REPRESSOR WHI5-RELATED"/>
    <property type="match status" value="1"/>
</dbReference>
<evidence type="ECO:0000256" key="9">
    <source>
        <dbReference type="SAM" id="MobiDB-lite"/>
    </source>
</evidence>
<evidence type="ECO:0000256" key="4">
    <source>
        <dbReference type="ARBA" id="ARBA00022490"/>
    </source>
</evidence>
<evidence type="ECO:0000256" key="2">
    <source>
        <dbReference type="ARBA" id="ARBA00004496"/>
    </source>
</evidence>
<dbReference type="OrthoDB" id="2359117at2759"/>
<feature type="compositionally biased region" description="Polar residues" evidence="9">
    <location>
        <begin position="326"/>
        <end position="343"/>
    </location>
</feature>
<feature type="region of interest" description="Disordered" evidence="9">
    <location>
        <begin position="114"/>
        <end position="154"/>
    </location>
</feature>
<feature type="compositionally biased region" description="Low complexity" evidence="9">
    <location>
        <begin position="139"/>
        <end position="151"/>
    </location>
</feature>
<sequence>MTSDSHGGISILVPPARMSPAAAVDTPASSASSARLDTVPATPPIPASEGRVSPGAAGKANATEYRRTGMDAVADSQDTISSTVPNSQEDSANGVVPLQPETVLQASAAVAASASRKRMADGEVKDRTRSTSPVKGHTRTMSAMSTTSSGSHIGDMSAELKTRLTYAMVKVNHGWQSRSIQEVESLASQAASPASSNSTLHRPMGSSASPNLPPTPPTQVNFGPDRIIPPRSMSPPDATKPKLAPPAPIQPATKTNSRRTAHSRNTPALPAHASASAIHSNTRTTPKSFPNHISSSQSSHSGGQTYSPHQHVREQDAIETLLFMSSPGNSANMKSTFSPSASPVPQVDVVRAFESKSSISDSSSSERRPLPVHRPGQSSKRVGFEKSPLMGPPHSPMDVDSPQQFVSPRRWTPRARANGATGHMRAALSLPSGLGAGASKVRQTVRDEDIERMLDRAADDSSDDEEIQIPGRPSAITSAMGG</sequence>
<dbReference type="AlphaFoldDB" id="A0A0A1SIP5"/>
<evidence type="ECO:0000256" key="3">
    <source>
        <dbReference type="ARBA" id="ARBA00006922"/>
    </source>
</evidence>
<dbReference type="GO" id="GO:0000082">
    <property type="term" value="P:G1/S transition of mitotic cell cycle"/>
    <property type="evidence" value="ECO:0007669"/>
    <property type="project" value="InterPro"/>
</dbReference>
<keyword evidence="6" id="KW-0805">Transcription regulation</keyword>
<evidence type="ECO:0000313" key="10">
    <source>
        <dbReference type="EMBL" id="CEJ80018.1"/>
    </source>
</evidence>
<feature type="compositionally biased region" description="Polar residues" evidence="9">
    <location>
        <begin position="277"/>
        <end position="293"/>
    </location>
</feature>
<feature type="compositionally biased region" description="Basic and acidic residues" evidence="9">
    <location>
        <begin position="118"/>
        <end position="129"/>
    </location>
</feature>
<evidence type="ECO:0000256" key="1">
    <source>
        <dbReference type="ARBA" id="ARBA00004123"/>
    </source>
</evidence>
<feature type="region of interest" description="Disordered" evidence="9">
    <location>
        <begin position="186"/>
        <end position="407"/>
    </location>
</feature>
<dbReference type="GO" id="GO:0003712">
    <property type="term" value="F:transcription coregulator activity"/>
    <property type="evidence" value="ECO:0007669"/>
    <property type="project" value="TreeGrafter"/>
</dbReference>
<evidence type="ECO:0000256" key="7">
    <source>
        <dbReference type="ARBA" id="ARBA00023163"/>
    </source>
</evidence>
<feature type="region of interest" description="Disordered" evidence="9">
    <location>
        <begin position="1"/>
        <end position="61"/>
    </location>
</feature>
<evidence type="ECO:0000313" key="11">
    <source>
        <dbReference type="Proteomes" id="UP000039046"/>
    </source>
</evidence>
<proteinExistence type="inferred from homology"/>
<organism evidence="10 11">
    <name type="scientific">[Torrubiella] hemipterigena</name>
    <dbReference type="NCBI Taxonomy" id="1531966"/>
    <lineage>
        <taxon>Eukaryota</taxon>
        <taxon>Fungi</taxon>
        <taxon>Dikarya</taxon>
        <taxon>Ascomycota</taxon>
        <taxon>Pezizomycotina</taxon>
        <taxon>Sordariomycetes</taxon>
        <taxon>Hypocreomycetidae</taxon>
        <taxon>Hypocreales</taxon>
        <taxon>Clavicipitaceae</taxon>
        <taxon>Clavicipitaceae incertae sedis</taxon>
        <taxon>'Torrubiella' clade</taxon>
    </lineage>
</organism>
<comment type="subcellular location">
    <subcellularLocation>
        <location evidence="2">Cytoplasm</location>
    </subcellularLocation>
    <subcellularLocation>
        <location evidence="1">Nucleus</location>
    </subcellularLocation>
</comment>
<evidence type="ECO:0000256" key="5">
    <source>
        <dbReference type="ARBA" id="ARBA00022491"/>
    </source>
</evidence>
<dbReference type="GO" id="GO:0033309">
    <property type="term" value="C:SBF transcription complex"/>
    <property type="evidence" value="ECO:0007669"/>
    <property type="project" value="TreeGrafter"/>
</dbReference>
<dbReference type="HOGENOM" id="CLU_026594_1_0_1"/>
<gene>
    <name evidence="10" type="ORF">VHEMI00225</name>
</gene>
<dbReference type="Pfam" id="PF08528">
    <property type="entry name" value="Whi5"/>
    <property type="match status" value="1"/>
</dbReference>
<feature type="region of interest" description="Disordered" evidence="9">
    <location>
        <begin position="455"/>
        <end position="482"/>
    </location>
</feature>
<keyword evidence="5" id="KW-0678">Repressor</keyword>
<reference evidence="10 11" key="1">
    <citation type="journal article" date="2015" name="Genome Announc.">
        <title>Draft Genome Sequence and Gene Annotation of the Entomopathogenic Fungus Verticillium hemipterigenum.</title>
        <authorList>
            <person name="Horn F."/>
            <person name="Habel A."/>
            <person name="Scharf D.H."/>
            <person name="Dworschak J."/>
            <person name="Brakhage A.A."/>
            <person name="Guthke R."/>
            <person name="Hertweck C."/>
            <person name="Linde J."/>
        </authorList>
    </citation>
    <scope>NUCLEOTIDE SEQUENCE [LARGE SCALE GENOMIC DNA]</scope>
</reference>
<dbReference type="EMBL" id="CDHN01000001">
    <property type="protein sequence ID" value="CEJ80018.1"/>
    <property type="molecule type" value="Genomic_DNA"/>
</dbReference>
<dbReference type="GO" id="GO:0005737">
    <property type="term" value="C:cytoplasm"/>
    <property type="evidence" value="ECO:0007669"/>
    <property type="project" value="UniProtKB-SubCell"/>
</dbReference>